<evidence type="ECO:0000313" key="3">
    <source>
        <dbReference type="EMBL" id="KAJ5732722.1"/>
    </source>
</evidence>
<dbReference type="InterPro" id="IPR011009">
    <property type="entry name" value="Kinase-like_dom_sf"/>
</dbReference>
<accession>A0AAD6HR36</accession>
<dbReference type="Gene3D" id="3.90.1200.10">
    <property type="match status" value="1"/>
</dbReference>
<dbReference type="InterPro" id="IPR051678">
    <property type="entry name" value="AGP_Transferase"/>
</dbReference>
<evidence type="ECO:0000256" key="1">
    <source>
        <dbReference type="SAM" id="MobiDB-lite"/>
    </source>
</evidence>
<gene>
    <name evidence="3" type="ORF">N7493_004203</name>
</gene>
<dbReference type="AlphaFoldDB" id="A0AAD6HR36"/>
<feature type="domain" description="Aminoglycoside phosphotransferase" evidence="2">
    <location>
        <begin position="84"/>
        <end position="303"/>
    </location>
</feature>
<dbReference type="Pfam" id="PF01636">
    <property type="entry name" value="APH"/>
    <property type="match status" value="1"/>
</dbReference>
<reference evidence="3" key="2">
    <citation type="submission" date="2023-01" db="EMBL/GenBank/DDBJ databases">
        <authorList>
            <person name="Petersen C."/>
        </authorList>
    </citation>
    <scope>NUCLEOTIDE SEQUENCE</scope>
    <source>
        <strain evidence="3">IBT 17514</strain>
    </source>
</reference>
<name>A0AAD6HR36_9EURO</name>
<evidence type="ECO:0000313" key="4">
    <source>
        <dbReference type="Proteomes" id="UP001215712"/>
    </source>
</evidence>
<sequence length="412" mass="46538">MASEVETPGFECDDQSDTRSETSTLIYSQEPFEIFQKRVTELCQDFFRTADSEILIERLPGGGFNRITGISVTKSNEEPPVSVQYILRVPRFEIVELEYDIAPLKLLRQESSIPVPETVEFDLTSSNALGRPFMLQKRIPGKSLWKVYAGLPHHEKCVIAAGLGKVISELHSIRSTITGRLCWKSTEEQLMIQPFVDQDQEVKTLLPYESGPATQSCFDMLRAILEPKIEKVAASDPDDVDLLEDLLTTASEMNDLGVLDESAYCLCHLDLEPRNVLAGSPKPTEPLALTGVLDWDSAIFAPLIMSCDPPMWLWVDENIEDKRVAGDEPSTEELRELKQLFEQAAGPIYSRFAYEDRYRLARQLIKFIIEGINTNEAFRAFFALQREWDALKESLDSSESDLEHQSDSDSTN</sequence>
<reference evidence="3" key="1">
    <citation type="journal article" date="2023" name="IMA Fungus">
        <title>Comparative genomic study of the Penicillium genus elucidates a diverse pangenome and 15 lateral gene transfer events.</title>
        <authorList>
            <person name="Petersen C."/>
            <person name="Sorensen T."/>
            <person name="Nielsen M.R."/>
            <person name="Sondergaard T.E."/>
            <person name="Sorensen J.L."/>
            <person name="Fitzpatrick D.A."/>
            <person name="Frisvad J.C."/>
            <person name="Nielsen K.L."/>
        </authorList>
    </citation>
    <scope>NUCLEOTIDE SEQUENCE</scope>
    <source>
        <strain evidence="3">IBT 17514</strain>
    </source>
</reference>
<organism evidence="3 4">
    <name type="scientific">Penicillium malachiteum</name>
    <dbReference type="NCBI Taxonomy" id="1324776"/>
    <lineage>
        <taxon>Eukaryota</taxon>
        <taxon>Fungi</taxon>
        <taxon>Dikarya</taxon>
        <taxon>Ascomycota</taxon>
        <taxon>Pezizomycotina</taxon>
        <taxon>Eurotiomycetes</taxon>
        <taxon>Eurotiomycetidae</taxon>
        <taxon>Eurotiales</taxon>
        <taxon>Aspergillaceae</taxon>
        <taxon>Penicillium</taxon>
    </lineage>
</organism>
<proteinExistence type="predicted"/>
<protein>
    <recommendedName>
        <fullName evidence="2">Aminoglycoside phosphotransferase domain-containing protein</fullName>
    </recommendedName>
</protein>
<dbReference type="PANTHER" id="PTHR21310">
    <property type="entry name" value="AMINOGLYCOSIDE PHOSPHOTRANSFERASE-RELATED-RELATED"/>
    <property type="match status" value="1"/>
</dbReference>
<evidence type="ECO:0000259" key="2">
    <source>
        <dbReference type="Pfam" id="PF01636"/>
    </source>
</evidence>
<dbReference type="SUPFAM" id="SSF56112">
    <property type="entry name" value="Protein kinase-like (PK-like)"/>
    <property type="match status" value="1"/>
</dbReference>
<keyword evidence="4" id="KW-1185">Reference proteome</keyword>
<dbReference type="Proteomes" id="UP001215712">
    <property type="component" value="Unassembled WGS sequence"/>
</dbReference>
<dbReference type="PANTHER" id="PTHR21310:SF56">
    <property type="entry name" value="AMINOGLYCOSIDE PHOSPHOTRANSFERASE DOMAIN-CONTAINING PROTEIN"/>
    <property type="match status" value="1"/>
</dbReference>
<comment type="caution">
    <text evidence="3">The sequence shown here is derived from an EMBL/GenBank/DDBJ whole genome shotgun (WGS) entry which is preliminary data.</text>
</comment>
<dbReference type="EMBL" id="JAQJAN010000004">
    <property type="protein sequence ID" value="KAJ5732722.1"/>
    <property type="molecule type" value="Genomic_DNA"/>
</dbReference>
<feature type="region of interest" description="Disordered" evidence="1">
    <location>
        <begin position="1"/>
        <end position="21"/>
    </location>
</feature>
<dbReference type="InterPro" id="IPR002575">
    <property type="entry name" value="Aminoglycoside_PTrfase"/>
</dbReference>